<protein>
    <recommendedName>
        <fullName evidence="1">Enoyl reductase (ER) domain-containing protein</fullName>
    </recommendedName>
</protein>
<dbReference type="PANTHER" id="PTHR45348">
    <property type="entry name" value="HYPOTHETICAL OXIDOREDUCTASE (EUROFUNG)"/>
    <property type="match status" value="1"/>
</dbReference>
<dbReference type="PANTHER" id="PTHR45348:SF3">
    <property type="entry name" value="ENOYL REDUCTASE (ER) DOMAIN-CONTAINING PROTEIN"/>
    <property type="match status" value="1"/>
</dbReference>
<dbReference type="SUPFAM" id="SSF50129">
    <property type="entry name" value="GroES-like"/>
    <property type="match status" value="1"/>
</dbReference>
<name>A0A9P8PYX2_9ASCO</name>
<dbReference type="InterPro" id="IPR013154">
    <property type="entry name" value="ADH-like_N"/>
</dbReference>
<dbReference type="AlphaFoldDB" id="A0A9P8PYX2"/>
<dbReference type="Pfam" id="PF08240">
    <property type="entry name" value="ADH_N"/>
    <property type="match status" value="1"/>
</dbReference>
<dbReference type="Proteomes" id="UP000769528">
    <property type="component" value="Unassembled WGS sequence"/>
</dbReference>
<evidence type="ECO:0000259" key="1">
    <source>
        <dbReference type="SMART" id="SM00829"/>
    </source>
</evidence>
<evidence type="ECO:0000313" key="2">
    <source>
        <dbReference type="EMBL" id="KAH3680100.1"/>
    </source>
</evidence>
<accession>A0A9P8PYX2</accession>
<reference evidence="2" key="1">
    <citation type="journal article" date="2021" name="Open Biol.">
        <title>Shared evolutionary footprints suggest mitochondrial oxidative damage underlies multiple complex I losses in fungi.</title>
        <authorList>
            <person name="Schikora-Tamarit M.A."/>
            <person name="Marcet-Houben M."/>
            <person name="Nosek J."/>
            <person name="Gabaldon T."/>
        </authorList>
    </citation>
    <scope>NUCLEOTIDE SEQUENCE</scope>
    <source>
        <strain evidence="2">CBS6341</strain>
    </source>
</reference>
<dbReference type="Gene3D" id="3.40.50.720">
    <property type="entry name" value="NAD(P)-binding Rossmann-like Domain"/>
    <property type="match status" value="1"/>
</dbReference>
<comment type="caution">
    <text evidence="2">The sequence shown here is derived from an EMBL/GenBank/DDBJ whole genome shotgun (WGS) entry which is preliminary data.</text>
</comment>
<dbReference type="InterPro" id="IPR011032">
    <property type="entry name" value="GroES-like_sf"/>
</dbReference>
<dbReference type="InterPro" id="IPR047122">
    <property type="entry name" value="Trans-enoyl_RdTase-like"/>
</dbReference>
<dbReference type="Gene3D" id="3.90.180.10">
    <property type="entry name" value="Medium-chain alcohol dehydrogenases, catalytic domain"/>
    <property type="match status" value="1"/>
</dbReference>
<keyword evidence="3" id="KW-1185">Reference proteome</keyword>
<dbReference type="EMBL" id="JAEUBF010000160">
    <property type="protein sequence ID" value="KAH3680100.1"/>
    <property type="molecule type" value="Genomic_DNA"/>
</dbReference>
<gene>
    <name evidence="2" type="ORF">WICMUC_000558</name>
</gene>
<evidence type="ECO:0000313" key="3">
    <source>
        <dbReference type="Proteomes" id="UP000769528"/>
    </source>
</evidence>
<sequence>MSYPDFQKALKVTKDTKHLELQQIPLFDTALQPYQILVKVIAAGVNHVDNKILDNGWATEGTGFGVTTSGIVLEIGQKVTRFQKGDTISSFQFGADAENKDQGSFQEYTKVLESQSIRFELKSFGSGDLVPYGPIDTFEKAAAFTNVIITNGIALYHQFQAINNGKKKTILIYGGSTGVGEFAVQYSHYIGWRVIAIASSGHHERLKKEGADVLLTYHSDNLAQDIKDLNEDIDFAYVTNGGEKALKEVYDALPLNKKIKLESIDYPNIDFITDKNPNIEFGYTRAFTSHGQKVKFKNFEFEPYPGTLESIKKWINIVEELHKEGFLQTREIRIIPAGLNGVSTALKLLKDGAARERLVVRVDKAD</sequence>
<dbReference type="OrthoDB" id="9992527at2759"/>
<dbReference type="SUPFAM" id="SSF51735">
    <property type="entry name" value="NAD(P)-binding Rossmann-fold domains"/>
    <property type="match status" value="1"/>
</dbReference>
<reference evidence="2" key="2">
    <citation type="submission" date="2021-01" db="EMBL/GenBank/DDBJ databases">
        <authorList>
            <person name="Schikora-Tamarit M.A."/>
        </authorList>
    </citation>
    <scope>NUCLEOTIDE SEQUENCE</scope>
    <source>
        <strain evidence="2">CBS6341</strain>
    </source>
</reference>
<dbReference type="InterPro" id="IPR020843">
    <property type="entry name" value="ER"/>
</dbReference>
<proteinExistence type="predicted"/>
<dbReference type="GO" id="GO:0016651">
    <property type="term" value="F:oxidoreductase activity, acting on NAD(P)H"/>
    <property type="evidence" value="ECO:0007669"/>
    <property type="project" value="InterPro"/>
</dbReference>
<dbReference type="InterPro" id="IPR036291">
    <property type="entry name" value="NAD(P)-bd_dom_sf"/>
</dbReference>
<dbReference type="CDD" id="cd08249">
    <property type="entry name" value="enoyl_reductase_like"/>
    <property type="match status" value="1"/>
</dbReference>
<organism evidence="2 3">
    <name type="scientific">Wickerhamomyces mucosus</name>
    <dbReference type="NCBI Taxonomy" id="1378264"/>
    <lineage>
        <taxon>Eukaryota</taxon>
        <taxon>Fungi</taxon>
        <taxon>Dikarya</taxon>
        <taxon>Ascomycota</taxon>
        <taxon>Saccharomycotina</taxon>
        <taxon>Saccharomycetes</taxon>
        <taxon>Phaffomycetales</taxon>
        <taxon>Wickerhamomycetaceae</taxon>
        <taxon>Wickerhamomyces</taxon>
    </lineage>
</organism>
<feature type="domain" description="Enoyl reductase (ER)" evidence="1">
    <location>
        <begin position="14"/>
        <end position="360"/>
    </location>
</feature>
<dbReference type="SMART" id="SM00829">
    <property type="entry name" value="PKS_ER"/>
    <property type="match status" value="1"/>
</dbReference>